<dbReference type="EMBL" id="GG738899">
    <property type="protein sequence ID" value="EFC39501.1"/>
    <property type="molecule type" value="Genomic_DNA"/>
</dbReference>
<feature type="compositionally biased region" description="Low complexity" evidence="3">
    <location>
        <begin position="35"/>
        <end position="52"/>
    </location>
</feature>
<keyword evidence="6" id="KW-1185">Reference proteome</keyword>
<feature type="compositionally biased region" description="Low complexity" evidence="3">
    <location>
        <begin position="65"/>
        <end position="78"/>
    </location>
</feature>
<name>D2VUR7_NAEGR</name>
<feature type="domain" description="Nuclear speckle splicing regulatory protein 1 N-terminal" evidence="4">
    <location>
        <begin position="151"/>
        <end position="238"/>
    </location>
</feature>
<evidence type="ECO:0000313" key="6">
    <source>
        <dbReference type="Proteomes" id="UP000006671"/>
    </source>
</evidence>
<protein>
    <submittedName>
        <fullName evidence="5">Predicted protein</fullName>
    </submittedName>
</protein>
<dbReference type="STRING" id="5762.D2VUR7"/>
<comment type="similarity">
    <text evidence="1">Belongs to the NSRP1 family.</text>
</comment>
<feature type="compositionally biased region" description="Polar residues" evidence="3">
    <location>
        <begin position="247"/>
        <end position="263"/>
    </location>
</feature>
<dbReference type="AlphaFoldDB" id="D2VUR7"/>
<feature type="compositionally biased region" description="Polar residues" evidence="3">
    <location>
        <begin position="23"/>
        <end position="34"/>
    </location>
</feature>
<dbReference type="GeneID" id="8854150"/>
<evidence type="ECO:0000256" key="1">
    <source>
        <dbReference type="ARBA" id="ARBA00010126"/>
    </source>
</evidence>
<feature type="compositionally biased region" description="Polar residues" evidence="3">
    <location>
        <begin position="135"/>
        <end position="150"/>
    </location>
</feature>
<evidence type="ECO:0000256" key="2">
    <source>
        <dbReference type="ARBA" id="ARBA00023054"/>
    </source>
</evidence>
<dbReference type="Pfam" id="PF09745">
    <property type="entry name" value="NSRP1_N"/>
    <property type="match status" value="1"/>
</dbReference>
<evidence type="ECO:0000313" key="5">
    <source>
        <dbReference type="EMBL" id="EFC39501.1"/>
    </source>
</evidence>
<feature type="compositionally biased region" description="Basic and acidic residues" evidence="3">
    <location>
        <begin position="88"/>
        <end position="97"/>
    </location>
</feature>
<feature type="compositionally biased region" description="Low complexity" evidence="3">
    <location>
        <begin position="8"/>
        <end position="22"/>
    </location>
</feature>
<dbReference type="Proteomes" id="UP000006671">
    <property type="component" value="Unassembled WGS sequence"/>
</dbReference>
<dbReference type="KEGG" id="ngr:NAEGRDRAFT_72759"/>
<keyword evidence="2" id="KW-0175">Coiled coil</keyword>
<evidence type="ECO:0000256" key="3">
    <source>
        <dbReference type="SAM" id="MobiDB-lite"/>
    </source>
</evidence>
<dbReference type="VEuPathDB" id="AmoebaDB:NAEGRDRAFT_72759"/>
<dbReference type="InterPro" id="IPR018612">
    <property type="entry name" value="NSRP1_N"/>
</dbReference>
<evidence type="ECO:0000259" key="4">
    <source>
        <dbReference type="Pfam" id="PF09745"/>
    </source>
</evidence>
<feature type="region of interest" description="Disordered" evidence="3">
    <location>
        <begin position="1"/>
        <end position="117"/>
    </location>
</feature>
<dbReference type="OMA" id="GMGNFYK"/>
<dbReference type="RefSeq" id="XP_002672245.1">
    <property type="nucleotide sequence ID" value="XM_002672199.1"/>
</dbReference>
<accession>D2VUR7</accession>
<dbReference type="PANTHER" id="PTHR30060">
    <property type="entry name" value="INNER MEMBRANE PROTEIN"/>
    <property type="match status" value="1"/>
</dbReference>
<organism evidence="6">
    <name type="scientific">Naegleria gruberi</name>
    <name type="common">Amoeba</name>
    <dbReference type="NCBI Taxonomy" id="5762"/>
    <lineage>
        <taxon>Eukaryota</taxon>
        <taxon>Discoba</taxon>
        <taxon>Heterolobosea</taxon>
        <taxon>Tetramitia</taxon>
        <taxon>Eutetramitia</taxon>
        <taxon>Vahlkampfiidae</taxon>
        <taxon>Naegleria</taxon>
    </lineage>
</organism>
<dbReference type="InParanoid" id="D2VUR7"/>
<feature type="compositionally biased region" description="Basic and acidic residues" evidence="3">
    <location>
        <begin position="282"/>
        <end position="312"/>
    </location>
</feature>
<feature type="region of interest" description="Disordered" evidence="3">
    <location>
        <begin position="242"/>
        <end position="323"/>
    </location>
</feature>
<proteinExistence type="inferred from homology"/>
<dbReference type="OrthoDB" id="446635at2759"/>
<feature type="compositionally biased region" description="Low complexity" evidence="3">
    <location>
        <begin position="264"/>
        <end position="273"/>
    </location>
</feature>
<feature type="region of interest" description="Disordered" evidence="3">
    <location>
        <begin position="135"/>
        <end position="161"/>
    </location>
</feature>
<gene>
    <name evidence="5" type="ORF">NAEGRDRAFT_72759</name>
</gene>
<dbReference type="PANTHER" id="PTHR30060:SF0">
    <property type="entry name" value="COILED-COIL PROTEIN (DUF2040)-RELATED"/>
    <property type="match status" value="1"/>
</dbReference>
<dbReference type="GO" id="GO:0000381">
    <property type="term" value="P:regulation of alternative mRNA splicing, via spliceosome"/>
    <property type="evidence" value="ECO:0007669"/>
    <property type="project" value="InterPro"/>
</dbReference>
<sequence length="358" mass="40428">MSIGVNKASNNTSSTTATSSSTIGKSGNAIKQQGSTNTSSTVSTKSTTSKSSLFEEDEEQIVDTKSNNNNQKKGQQHSSHAHFYAKLQQEKNNDKKPSMNIDVSSWGRDEEDESEQTNMIESGFSNIRNVVSSQSNNYPLNKSTSNQNEVTVEGESKKPEGSKYIAHLVKVAEDRKKEKELAQMRRVQKQAEANSATTSETQVFVTEEYKQYLKEQERWTEQKEKQLQDEINNDVTKKGMGNFYKNLLSTPNSSNASINMTPDSNNQQQQQSNVINKPYVSKVDEKKALEETINRNDEQELSSEKKRKRQDEDISTTATNKEDLIIAPISTNINKDEAKLSARERYLRRKAEKEKSIE</sequence>
<reference evidence="5 6" key="1">
    <citation type="journal article" date="2010" name="Cell">
        <title>The genome of Naegleria gruberi illuminates early eukaryotic versatility.</title>
        <authorList>
            <person name="Fritz-Laylin L.K."/>
            <person name="Prochnik S.E."/>
            <person name="Ginger M.L."/>
            <person name="Dacks J.B."/>
            <person name="Carpenter M.L."/>
            <person name="Field M.C."/>
            <person name="Kuo A."/>
            <person name="Paredez A."/>
            <person name="Chapman J."/>
            <person name="Pham J."/>
            <person name="Shu S."/>
            <person name="Neupane R."/>
            <person name="Cipriano M."/>
            <person name="Mancuso J."/>
            <person name="Tu H."/>
            <person name="Salamov A."/>
            <person name="Lindquist E."/>
            <person name="Shapiro H."/>
            <person name="Lucas S."/>
            <person name="Grigoriev I.V."/>
            <person name="Cande W.Z."/>
            <person name="Fulton C."/>
            <person name="Rokhsar D.S."/>
            <person name="Dawson S.C."/>
        </authorList>
    </citation>
    <scope>NUCLEOTIDE SEQUENCE [LARGE SCALE GENOMIC DNA]</scope>
    <source>
        <strain evidence="5 6">NEG-M</strain>
    </source>
</reference>